<protein>
    <submittedName>
        <fullName evidence="1">Uncharacterized protein</fullName>
    </submittedName>
</protein>
<gene>
    <name evidence="1" type="ORF">CLEI1391_LOCUS7637</name>
</gene>
<sequence>MAQLPEIASPSTLSYRDRLRLREKDSNAYSALYCTSNSYGGVHSRLYGDATSRQLRSSQQGRPSTSMPWPEYLSTSETFFSRGNLSGFCTNTTKAIYTPGHTFRVGHRPDDSLPDVNSLVPEQLRRYKAKEPFEYLAAIRKDCETTNQTLRMMGTYETDYAHARRSHTFIANSCPGGPAFFHPDVRVTGAAAGPGTLPYTLGRPVTVMSSRW</sequence>
<reference evidence="1" key="1">
    <citation type="submission" date="2021-01" db="EMBL/GenBank/DDBJ databases">
        <authorList>
            <person name="Corre E."/>
            <person name="Pelletier E."/>
            <person name="Niang G."/>
            <person name="Scheremetjew M."/>
            <person name="Finn R."/>
            <person name="Kale V."/>
            <person name="Holt S."/>
            <person name="Cochrane G."/>
            <person name="Meng A."/>
            <person name="Brown T."/>
            <person name="Cohen L."/>
        </authorList>
    </citation>
    <scope>NUCLEOTIDE SEQUENCE</scope>
    <source>
        <strain evidence="1">SAG 11-49</strain>
    </source>
</reference>
<accession>A0A7S0WPP5</accession>
<dbReference type="EMBL" id="HBFB01013600">
    <property type="protein sequence ID" value="CAD8676808.1"/>
    <property type="molecule type" value="Transcribed_RNA"/>
</dbReference>
<proteinExistence type="predicted"/>
<name>A0A7S0WPP5_9CHLO</name>
<organism evidence="1">
    <name type="scientific">Chlamydomonas leiostraca</name>
    <dbReference type="NCBI Taxonomy" id="1034604"/>
    <lineage>
        <taxon>Eukaryota</taxon>
        <taxon>Viridiplantae</taxon>
        <taxon>Chlorophyta</taxon>
        <taxon>core chlorophytes</taxon>
        <taxon>Chlorophyceae</taxon>
        <taxon>CS clade</taxon>
        <taxon>Chlamydomonadales</taxon>
        <taxon>Chlamydomonadaceae</taxon>
        <taxon>Chlamydomonas</taxon>
    </lineage>
</organism>
<dbReference type="AlphaFoldDB" id="A0A7S0WPP5"/>
<evidence type="ECO:0000313" key="1">
    <source>
        <dbReference type="EMBL" id="CAD8676808.1"/>
    </source>
</evidence>